<dbReference type="EMBL" id="AJVK01002581">
    <property type="status" value="NOT_ANNOTATED_CDS"/>
    <property type="molecule type" value="Genomic_DNA"/>
</dbReference>
<evidence type="ECO:0000256" key="11">
    <source>
        <dbReference type="SAM" id="MobiDB-lite"/>
    </source>
</evidence>
<comment type="subcellular location">
    <subcellularLocation>
        <location evidence="1">Cytoplasm</location>
    </subcellularLocation>
    <subcellularLocation>
        <location evidence="2">Nucleus</location>
        <location evidence="2">Nucleolus</location>
    </subcellularLocation>
</comment>
<evidence type="ECO:0000256" key="2">
    <source>
        <dbReference type="ARBA" id="ARBA00004604"/>
    </source>
</evidence>
<feature type="compositionally biased region" description="Acidic residues" evidence="11">
    <location>
        <begin position="391"/>
        <end position="400"/>
    </location>
</feature>
<sequence>MRGKILTTVEKTFVNNCIKQNLRIDGRRMNDFRKVKLSFGSEYGSVHVTLGETRVLVQVSCEVVQPKSVRPQEGLLSINVDIGPMAAAHFEARPISDETIQINRILERAFKDSRCVDLESLCLVAEEKVWSVRVDVNVLNHDGNVIDCASVGVLAALSHFRRPDVTWSGTEFTIHSHAEKDPIPLVLHHFPVCVSYVIFQDGTVACADPTDLEERVAQAKIVFGLNSYQELCGLHLGGVTLLSSGFVIDLASRGVKHAKNHIEMIRKCLEEDSKVRQEGVRVSFVKCLEEGSIKSSYQERIPIKIPSREPRERRKKIKTEINGETQEAEKMEEDTFEIKPVGAGSAVLMEVESFGLGGPNKWIPDENSSGSSAEEEEVDEKPSVKIKKESDSEEETTVTV</sequence>
<evidence type="ECO:0000256" key="9">
    <source>
        <dbReference type="ARBA" id="ARBA00023242"/>
    </source>
</evidence>
<dbReference type="GO" id="GO:0071028">
    <property type="term" value="P:nuclear mRNA surveillance"/>
    <property type="evidence" value="ECO:0007669"/>
    <property type="project" value="TreeGrafter"/>
</dbReference>
<evidence type="ECO:0000259" key="12">
    <source>
        <dbReference type="Pfam" id="PF01138"/>
    </source>
</evidence>
<dbReference type="GO" id="GO:0005730">
    <property type="term" value="C:nucleolus"/>
    <property type="evidence" value="ECO:0007669"/>
    <property type="project" value="UniProtKB-SubCell"/>
</dbReference>
<feature type="domain" description="Exoribonuclease phosphorolytic" evidence="13">
    <location>
        <begin position="189"/>
        <end position="240"/>
    </location>
</feature>
<dbReference type="PANTHER" id="PTHR11097">
    <property type="entry name" value="EXOSOME COMPLEX EXONUCLEASE RIBOSOMAL RNA PROCESSING PROTEIN"/>
    <property type="match status" value="1"/>
</dbReference>
<dbReference type="GO" id="GO:0034476">
    <property type="term" value="P:U5 snRNA 3'-end processing"/>
    <property type="evidence" value="ECO:0007669"/>
    <property type="project" value="TreeGrafter"/>
</dbReference>
<dbReference type="GO" id="GO:0034473">
    <property type="term" value="P:U1 snRNA 3'-end processing"/>
    <property type="evidence" value="ECO:0007669"/>
    <property type="project" value="TreeGrafter"/>
</dbReference>
<dbReference type="GO" id="GO:0071035">
    <property type="term" value="P:nuclear polyadenylation-dependent rRNA catabolic process"/>
    <property type="evidence" value="ECO:0007669"/>
    <property type="project" value="TreeGrafter"/>
</dbReference>
<dbReference type="EnsemblMetazoa" id="PPAI001159-RA">
    <property type="protein sequence ID" value="PPAI001159-PA"/>
    <property type="gene ID" value="PPAI001159"/>
</dbReference>
<dbReference type="Proteomes" id="UP000092462">
    <property type="component" value="Unassembled WGS sequence"/>
</dbReference>
<dbReference type="InterPro" id="IPR036345">
    <property type="entry name" value="ExoRNase_PH_dom2_sf"/>
</dbReference>
<keyword evidence="9" id="KW-0539">Nucleus</keyword>
<reference evidence="14" key="1">
    <citation type="submission" date="2022-08" db="UniProtKB">
        <authorList>
            <consortium name="EnsemblMetazoa"/>
        </authorList>
    </citation>
    <scope>IDENTIFICATION</scope>
    <source>
        <strain evidence="14">Israel</strain>
    </source>
</reference>
<dbReference type="GO" id="GO:0000177">
    <property type="term" value="C:cytoplasmic exosome (RNase complex)"/>
    <property type="evidence" value="ECO:0007669"/>
    <property type="project" value="TreeGrafter"/>
</dbReference>
<dbReference type="GO" id="GO:0035925">
    <property type="term" value="F:mRNA 3'-UTR AU-rich region binding"/>
    <property type="evidence" value="ECO:0007669"/>
    <property type="project" value="TreeGrafter"/>
</dbReference>
<dbReference type="GO" id="GO:0000176">
    <property type="term" value="C:nuclear exosome (RNase complex)"/>
    <property type="evidence" value="ECO:0007669"/>
    <property type="project" value="TreeGrafter"/>
</dbReference>
<dbReference type="SUPFAM" id="SSF54211">
    <property type="entry name" value="Ribosomal protein S5 domain 2-like"/>
    <property type="match status" value="1"/>
</dbReference>
<dbReference type="VEuPathDB" id="VectorBase:PPAPM1_001089"/>
<dbReference type="GO" id="GO:0034475">
    <property type="term" value="P:U4 snRNA 3'-end processing"/>
    <property type="evidence" value="ECO:0007669"/>
    <property type="project" value="TreeGrafter"/>
</dbReference>
<dbReference type="FunFam" id="3.30.230.70:FF:000005">
    <property type="entry name" value="Exosome complex component RRP45"/>
    <property type="match status" value="1"/>
</dbReference>
<dbReference type="Gene3D" id="3.30.230.70">
    <property type="entry name" value="GHMP Kinase, N-terminal domain"/>
    <property type="match status" value="1"/>
</dbReference>
<feature type="domain" description="Exoribonuclease phosphorolytic" evidence="12">
    <location>
        <begin position="31"/>
        <end position="163"/>
    </location>
</feature>
<keyword evidence="6" id="KW-0698">rRNA processing</keyword>
<evidence type="ECO:0000256" key="6">
    <source>
        <dbReference type="ARBA" id="ARBA00022552"/>
    </source>
</evidence>
<evidence type="ECO:0000256" key="1">
    <source>
        <dbReference type="ARBA" id="ARBA00004496"/>
    </source>
</evidence>
<dbReference type="InterPro" id="IPR050590">
    <property type="entry name" value="Exosome_comp_Rrp42_subfam"/>
</dbReference>
<feature type="region of interest" description="Disordered" evidence="11">
    <location>
        <begin position="356"/>
        <end position="400"/>
    </location>
</feature>
<dbReference type="GO" id="GO:0016075">
    <property type="term" value="P:rRNA catabolic process"/>
    <property type="evidence" value="ECO:0007669"/>
    <property type="project" value="TreeGrafter"/>
</dbReference>
<name>A0A1B0D1D6_PHLPP</name>
<evidence type="ECO:0000313" key="14">
    <source>
        <dbReference type="EnsemblMetazoa" id="PPAI001159-PA"/>
    </source>
</evidence>
<dbReference type="GO" id="GO:0071038">
    <property type="term" value="P:TRAMP-dependent tRNA surveillance pathway"/>
    <property type="evidence" value="ECO:0007669"/>
    <property type="project" value="TreeGrafter"/>
</dbReference>
<dbReference type="InterPro" id="IPR020568">
    <property type="entry name" value="Ribosomal_Su5_D2-typ_SF"/>
</dbReference>
<evidence type="ECO:0000313" key="15">
    <source>
        <dbReference type="Proteomes" id="UP000092462"/>
    </source>
</evidence>
<evidence type="ECO:0000256" key="10">
    <source>
        <dbReference type="ARBA" id="ARBA00032660"/>
    </source>
</evidence>
<dbReference type="VEuPathDB" id="VectorBase:PPAI001159"/>
<dbReference type="Pfam" id="PF01138">
    <property type="entry name" value="RNase_PH"/>
    <property type="match status" value="1"/>
</dbReference>
<dbReference type="CDD" id="cd11368">
    <property type="entry name" value="RNase_PH_RRP45"/>
    <property type="match status" value="1"/>
</dbReference>
<dbReference type="AlphaFoldDB" id="A0A1B0D1D6"/>
<organism evidence="14 15">
    <name type="scientific">Phlebotomus papatasi</name>
    <name type="common">Sandfly</name>
    <dbReference type="NCBI Taxonomy" id="29031"/>
    <lineage>
        <taxon>Eukaryota</taxon>
        <taxon>Metazoa</taxon>
        <taxon>Ecdysozoa</taxon>
        <taxon>Arthropoda</taxon>
        <taxon>Hexapoda</taxon>
        <taxon>Insecta</taxon>
        <taxon>Pterygota</taxon>
        <taxon>Neoptera</taxon>
        <taxon>Endopterygota</taxon>
        <taxon>Diptera</taxon>
        <taxon>Nematocera</taxon>
        <taxon>Psychodoidea</taxon>
        <taxon>Psychodidae</taxon>
        <taxon>Phlebotomus</taxon>
        <taxon>Phlebotomus</taxon>
    </lineage>
</organism>
<dbReference type="Pfam" id="PF03725">
    <property type="entry name" value="RNase_PH_C"/>
    <property type="match status" value="1"/>
</dbReference>
<dbReference type="SUPFAM" id="SSF55666">
    <property type="entry name" value="Ribonuclease PH domain 2-like"/>
    <property type="match status" value="1"/>
</dbReference>
<dbReference type="InterPro" id="IPR033100">
    <property type="entry name" value="Rrp45"/>
</dbReference>
<evidence type="ECO:0000256" key="8">
    <source>
        <dbReference type="ARBA" id="ARBA00022884"/>
    </source>
</evidence>
<keyword evidence="15" id="KW-1185">Reference proteome</keyword>
<evidence type="ECO:0000256" key="3">
    <source>
        <dbReference type="ARBA" id="ARBA00006678"/>
    </source>
</evidence>
<evidence type="ECO:0000256" key="5">
    <source>
        <dbReference type="ARBA" id="ARBA00022490"/>
    </source>
</evidence>
<dbReference type="InterPro" id="IPR015847">
    <property type="entry name" value="ExoRNase_PH_dom2"/>
</dbReference>
<comment type="similarity">
    <text evidence="3">Belongs to the RNase PH family.</text>
</comment>
<protein>
    <recommendedName>
        <fullName evidence="4">Exosome complex component RRP45</fullName>
    </recommendedName>
    <alternativeName>
        <fullName evidence="10">Exosome component 9</fullName>
    </alternativeName>
</protein>
<dbReference type="InterPro" id="IPR027408">
    <property type="entry name" value="PNPase/RNase_PH_dom_sf"/>
</dbReference>
<keyword evidence="7" id="KW-0271">Exosome</keyword>
<keyword evidence="5" id="KW-0963">Cytoplasm</keyword>
<dbReference type="PANTHER" id="PTHR11097:SF14">
    <property type="entry name" value="EXOSOME COMPLEX COMPONENT RRP45"/>
    <property type="match status" value="1"/>
</dbReference>
<keyword evidence="8" id="KW-0694">RNA-binding</keyword>
<feature type="compositionally biased region" description="Basic and acidic residues" evidence="11">
    <location>
        <begin position="380"/>
        <end position="390"/>
    </location>
</feature>
<dbReference type="GO" id="GO:0000467">
    <property type="term" value="P:exonucleolytic trimming to generate mature 3'-end of 5.8S rRNA from tricistronic rRNA transcript (SSU-rRNA, 5.8S rRNA, LSU-rRNA)"/>
    <property type="evidence" value="ECO:0007669"/>
    <property type="project" value="TreeGrafter"/>
</dbReference>
<evidence type="ECO:0000259" key="13">
    <source>
        <dbReference type="Pfam" id="PF03725"/>
    </source>
</evidence>
<proteinExistence type="inferred from homology"/>
<dbReference type="InterPro" id="IPR001247">
    <property type="entry name" value="ExoRNase_PH_dom1"/>
</dbReference>
<evidence type="ECO:0000256" key="7">
    <source>
        <dbReference type="ARBA" id="ARBA00022835"/>
    </source>
</evidence>
<accession>A0A1B0D1D6</accession>
<evidence type="ECO:0000256" key="4">
    <source>
        <dbReference type="ARBA" id="ARBA00019572"/>
    </source>
</evidence>